<proteinExistence type="predicted"/>
<dbReference type="Proteomes" id="UP001396334">
    <property type="component" value="Unassembled WGS sequence"/>
</dbReference>
<comment type="caution">
    <text evidence="1">The sequence shown here is derived from an EMBL/GenBank/DDBJ whole genome shotgun (WGS) entry which is preliminary data.</text>
</comment>
<keyword evidence="2" id="KW-1185">Reference proteome</keyword>
<accession>A0ABR2R1L1</accession>
<gene>
    <name evidence="1" type="ORF">V6N11_019152</name>
</gene>
<protein>
    <submittedName>
        <fullName evidence="1">Uncharacterized protein</fullName>
    </submittedName>
</protein>
<name>A0ABR2R1L1_9ROSI</name>
<reference evidence="1 2" key="1">
    <citation type="journal article" date="2024" name="G3 (Bethesda)">
        <title>Genome assembly of Hibiscus sabdariffa L. provides insights into metabolisms of medicinal natural products.</title>
        <authorList>
            <person name="Kim T."/>
        </authorList>
    </citation>
    <scope>NUCLEOTIDE SEQUENCE [LARGE SCALE GENOMIC DNA]</scope>
    <source>
        <strain evidence="1">TK-2024</strain>
        <tissue evidence="1">Old leaves</tissue>
    </source>
</reference>
<evidence type="ECO:0000313" key="2">
    <source>
        <dbReference type="Proteomes" id="UP001396334"/>
    </source>
</evidence>
<dbReference type="EMBL" id="JBBPBN010000028">
    <property type="protein sequence ID" value="KAK9006821.1"/>
    <property type="molecule type" value="Genomic_DNA"/>
</dbReference>
<organism evidence="1 2">
    <name type="scientific">Hibiscus sabdariffa</name>
    <name type="common">roselle</name>
    <dbReference type="NCBI Taxonomy" id="183260"/>
    <lineage>
        <taxon>Eukaryota</taxon>
        <taxon>Viridiplantae</taxon>
        <taxon>Streptophyta</taxon>
        <taxon>Embryophyta</taxon>
        <taxon>Tracheophyta</taxon>
        <taxon>Spermatophyta</taxon>
        <taxon>Magnoliopsida</taxon>
        <taxon>eudicotyledons</taxon>
        <taxon>Gunneridae</taxon>
        <taxon>Pentapetalae</taxon>
        <taxon>rosids</taxon>
        <taxon>malvids</taxon>
        <taxon>Malvales</taxon>
        <taxon>Malvaceae</taxon>
        <taxon>Malvoideae</taxon>
        <taxon>Hibiscus</taxon>
    </lineage>
</organism>
<sequence length="122" mass="14227">MLDAKWRDNNFGIDWSYLDAIGETTAIRWSEAISALSEKQFMEKRWVSGRKMSSHRCNVDVLRHSCCRTHRAWGHAYKRHHGVQEPRIWGVEDGQQSVRMLGIRRCSEGVEAYTPRGTKDIH</sequence>
<evidence type="ECO:0000313" key="1">
    <source>
        <dbReference type="EMBL" id="KAK9006821.1"/>
    </source>
</evidence>